<evidence type="ECO:0000313" key="2">
    <source>
        <dbReference type="EMBL" id="KAL3513559.1"/>
    </source>
</evidence>
<gene>
    <name evidence="2" type="ORF">ACH5RR_026276</name>
</gene>
<organism evidence="2 3">
    <name type="scientific">Cinchona calisaya</name>
    <dbReference type="NCBI Taxonomy" id="153742"/>
    <lineage>
        <taxon>Eukaryota</taxon>
        <taxon>Viridiplantae</taxon>
        <taxon>Streptophyta</taxon>
        <taxon>Embryophyta</taxon>
        <taxon>Tracheophyta</taxon>
        <taxon>Spermatophyta</taxon>
        <taxon>Magnoliopsida</taxon>
        <taxon>eudicotyledons</taxon>
        <taxon>Gunneridae</taxon>
        <taxon>Pentapetalae</taxon>
        <taxon>asterids</taxon>
        <taxon>lamiids</taxon>
        <taxon>Gentianales</taxon>
        <taxon>Rubiaceae</taxon>
        <taxon>Cinchonoideae</taxon>
        <taxon>Cinchoneae</taxon>
        <taxon>Cinchona</taxon>
    </lineage>
</organism>
<dbReference type="Proteomes" id="UP001630127">
    <property type="component" value="Unassembled WGS sequence"/>
</dbReference>
<reference evidence="2 3" key="1">
    <citation type="submission" date="2024-11" db="EMBL/GenBank/DDBJ databases">
        <title>A near-complete genome assembly of Cinchona calisaya.</title>
        <authorList>
            <person name="Lian D.C."/>
            <person name="Zhao X.W."/>
            <person name="Wei L."/>
        </authorList>
    </citation>
    <scope>NUCLEOTIDE SEQUENCE [LARGE SCALE GENOMIC DNA]</scope>
    <source>
        <tissue evidence="2">Nenye</tissue>
    </source>
</reference>
<feature type="region of interest" description="Disordered" evidence="1">
    <location>
        <begin position="39"/>
        <end position="65"/>
    </location>
</feature>
<evidence type="ECO:0000313" key="3">
    <source>
        <dbReference type="Proteomes" id="UP001630127"/>
    </source>
</evidence>
<dbReference type="EMBL" id="JBJUIK010000011">
    <property type="protein sequence ID" value="KAL3513559.1"/>
    <property type="molecule type" value="Genomic_DNA"/>
</dbReference>
<dbReference type="AlphaFoldDB" id="A0ABD2Z382"/>
<comment type="caution">
    <text evidence="2">The sequence shown here is derived from an EMBL/GenBank/DDBJ whole genome shotgun (WGS) entry which is preliminary data.</text>
</comment>
<accession>A0ABD2Z382</accession>
<evidence type="ECO:0000256" key="1">
    <source>
        <dbReference type="SAM" id="MobiDB-lite"/>
    </source>
</evidence>
<keyword evidence="3" id="KW-1185">Reference proteome</keyword>
<name>A0ABD2Z382_9GENT</name>
<sequence length="97" mass="10495">MNGEDVNGTRVERNLKEADQLNKELTLLKNKASGVGGYGKNIKKSEGLGEEAGSGVKGKEKQGVTEIGKSFTPMKIKSMMDKILEGLNHESKSPVEF</sequence>
<proteinExistence type="predicted"/>
<protein>
    <submittedName>
        <fullName evidence="2">Uncharacterized protein</fullName>
    </submittedName>
</protein>